<dbReference type="Pfam" id="PF22422">
    <property type="entry name" value="MGH1-like_GH"/>
    <property type="match status" value="1"/>
</dbReference>
<dbReference type="Gene3D" id="1.50.10.10">
    <property type="match status" value="1"/>
</dbReference>
<dbReference type="InterPro" id="IPR008928">
    <property type="entry name" value="6-hairpin_glycosidase_sf"/>
</dbReference>
<dbReference type="InterPro" id="IPR012341">
    <property type="entry name" value="6hp_glycosidase-like_sf"/>
</dbReference>
<dbReference type="GO" id="GO:0005975">
    <property type="term" value="P:carbohydrate metabolic process"/>
    <property type="evidence" value="ECO:0007669"/>
    <property type="project" value="InterPro"/>
</dbReference>
<sequence length="550" mass="59700">MTALDDALDRLRSLDPLAEAGLDPASPLGGEIGASGLGFAAVGGPLEARWHQALGELGECVRQLDGGATVLTEGGVYPGAWIESTGTINSELLARFAPSIARDTHLLFAAHQRDDGMIPYKVTADGPGFSQIQIVTPLARTVWNQYLLTGRDTAYLRTMYDAMVRFDAWLARYRDTLGTGGVEAFCTFDTGHDLSPRFWFAPDRAYEADARQVDPLHPTLPMVAPDLTANVACQRAYLALVAEELGLPEAEVEGWRRAAAASVEALMTQCFDADDSFFYDRDRTGEPLRVQSDVLLRVLACEIGDSALFAEALERYLLNSRKFGAHYGFTSLALDDPRFDHDFGRNSWGGPVNFLSLIRAPHAFEHHGRVAELAFASAPVLAAVAIADRFPQCLDPWTGSPGFTSVYSPSILWFLDTVERMSGILPRPDGTLWFTGLAPTRLDHGAECAAVAHRRLIDGVLVESASDDGGTVVLRDGADWATFPHGWRLVTDREGTPRELVGIAPRAVTGELVHRGVAVALTLEPNERVTLDAMRVVARESVGYTPPRAG</sequence>
<organism evidence="2">
    <name type="scientific">Herbiconiux sp. A18JL235</name>
    <dbReference type="NCBI Taxonomy" id="3152363"/>
    <lineage>
        <taxon>Bacteria</taxon>
        <taxon>Bacillati</taxon>
        <taxon>Actinomycetota</taxon>
        <taxon>Actinomycetes</taxon>
        <taxon>Micrococcales</taxon>
        <taxon>Microbacteriaceae</taxon>
        <taxon>Herbiconiux</taxon>
    </lineage>
</organism>
<gene>
    <name evidence="2" type="ORF">ABFY20_18415</name>
</gene>
<dbReference type="AlphaFoldDB" id="A0AB39BFM9"/>
<evidence type="ECO:0000259" key="1">
    <source>
        <dbReference type="Pfam" id="PF22422"/>
    </source>
</evidence>
<proteinExistence type="predicted"/>
<dbReference type="RefSeq" id="WP_368497653.1">
    <property type="nucleotide sequence ID" value="NZ_CP162511.1"/>
</dbReference>
<reference evidence="2" key="1">
    <citation type="submission" date="2024-05" db="EMBL/GenBank/DDBJ databases">
        <title>Herbiconiux sp. A18JL235.</title>
        <authorList>
            <person name="Zhang G."/>
        </authorList>
    </citation>
    <scope>NUCLEOTIDE SEQUENCE</scope>
    <source>
        <strain evidence="2">A18JL235</strain>
    </source>
</reference>
<dbReference type="SUPFAM" id="SSF48208">
    <property type="entry name" value="Six-hairpin glycosidases"/>
    <property type="match status" value="1"/>
</dbReference>
<accession>A0AB39BFM9</accession>
<name>A0AB39BFM9_9MICO</name>
<protein>
    <recommendedName>
        <fullName evidence="1">Mannosylglycerate hydrolase MGH1-like glycoside hydrolase domain-containing protein</fullName>
    </recommendedName>
</protein>
<evidence type="ECO:0000313" key="2">
    <source>
        <dbReference type="EMBL" id="XDI05269.1"/>
    </source>
</evidence>
<feature type="domain" description="Mannosylglycerate hydrolase MGH1-like glycoside hydrolase" evidence="1">
    <location>
        <begin position="80"/>
        <end position="402"/>
    </location>
</feature>
<dbReference type="EMBL" id="CP162511">
    <property type="protein sequence ID" value="XDI05269.1"/>
    <property type="molecule type" value="Genomic_DNA"/>
</dbReference>
<dbReference type="InterPro" id="IPR054491">
    <property type="entry name" value="MGH1-like_GH"/>
</dbReference>